<dbReference type="SUPFAM" id="SSF51735">
    <property type="entry name" value="NAD(P)-binding Rossmann-fold domains"/>
    <property type="match status" value="1"/>
</dbReference>
<sequence>MSCKRSREELDAEKPAERSVVATFPKRFEGQRVLVTGGSMGIGASIARAFAEEAAQVVVADLVEPENLSCTFFKCDCAVPEQFERCCKEAGPVDILINNVCVQLEAPCHEHSLEDWNKTLSIGLTSYFLFSKYVLPHMMQSKKGVIINIASVQGSQSQPRIPAYAAVKGGVLSLTRQLAVEYAAMGIRVNSVSPGTIATPLVESLLNRRSSTAEEAGTVYPMKRIGKPSEIARVVLFLASEEASFITAEDITVDGGITSLGGWAKVA</sequence>
<proteinExistence type="inferred from homology"/>
<comment type="caution">
    <text evidence="3">The sequence shown here is derived from an EMBL/GenBank/DDBJ whole genome shotgun (WGS) entry which is preliminary data.</text>
</comment>
<evidence type="ECO:0000256" key="1">
    <source>
        <dbReference type="ARBA" id="ARBA00006484"/>
    </source>
</evidence>
<evidence type="ECO:0008006" key="5">
    <source>
        <dbReference type="Google" id="ProtNLM"/>
    </source>
</evidence>
<dbReference type="CDD" id="cd05233">
    <property type="entry name" value="SDR_c"/>
    <property type="match status" value="1"/>
</dbReference>
<evidence type="ECO:0000313" key="4">
    <source>
        <dbReference type="Proteomes" id="UP001642484"/>
    </source>
</evidence>
<dbReference type="PANTHER" id="PTHR24321">
    <property type="entry name" value="DEHYDROGENASES, SHORT CHAIN"/>
    <property type="match status" value="1"/>
</dbReference>
<evidence type="ECO:0000313" key="3">
    <source>
        <dbReference type="EMBL" id="CAK9034768.1"/>
    </source>
</evidence>
<organism evidence="3 4">
    <name type="scientific">Durusdinium trenchii</name>
    <dbReference type="NCBI Taxonomy" id="1381693"/>
    <lineage>
        <taxon>Eukaryota</taxon>
        <taxon>Sar</taxon>
        <taxon>Alveolata</taxon>
        <taxon>Dinophyceae</taxon>
        <taxon>Suessiales</taxon>
        <taxon>Symbiodiniaceae</taxon>
        <taxon>Durusdinium</taxon>
    </lineage>
</organism>
<reference evidence="3 4" key="1">
    <citation type="submission" date="2024-02" db="EMBL/GenBank/DDBJ databases">
        <authorList>
            <person name="Chen Y."/>
            <person name="Shah S."/>
            <person name="Dougan E. K."/>
            <person name="Thang M."/>
            <person name="Chan C."/>
        </authorList>
    </citation>
    <scope>NUCLEOTIDE SEQUENCE [LARGE SCALE GENOMIC DNA]</scope>
</reference>
<dbReference type="InterPro" id="IPR002347">
    <property type="entry name" value="SDR_fam"/>
</dbReference>
<dbReference type="PRINTS" id="PR00081">
    <property type="entry name" value="GDHRDH"/>
</dbReference>
<keyword evidence="2" id="KW-0560">Oxidoreductase</keyword>
<dbReference type="PANTHER" id="PTHR24321:SF8">
    <property type="entry name" value="ESTRADIOL 17-BETA-DEHYDROGENASE 8-RELATED"/>
    <property type="match status" value="1"/>
</dbReference>
<gene>
    <name evidence="3" type="ORF">CCMP2556_LOCUS19640</name>
</gene>
<keyword evidence="4" id="KW-1185">Reference proteome</keyword>
<protein>
    <recommendedName>
        <fullName evidence="5">SDR family oxidoreductase</fullName>
    </recommendedName>
</protein>
<accession>A0ABP0L6G3</accession>
<comment type="similarity">
    <text evidence="1">Belongs to the short-chain dehydrogenases/reductases (SDR) family.</text>
</comment>
<name>A0ABP0L6G3_9DINO</name>
<dbReference type="Proteomes" id="UP001642484">
    <property type="component" value="Unassembled WGS sequence"/>
</dbReference>
<dbReference type="PRINTS" id="PR00080">
    <property type="entry name" value="SDRFAMILY"/>
</dbReference>
<dbReference type="Gene3D" id="3.40.50.720">
    <property type="entry name" value="NAD(P)-binding Rossmann-like Domain"/>
    <property type="match status" value="1"/>
</dbReference>
<dbReference type="EMBL" id="CAXAMN010011226">
    <property type="protein sequence ID" value="CAK9034768.1"/>
    <property type="molecule type" value="Genomic_DNA"/>
</dbReference>
<dbReference type="Pfam" id="PF13561">
    <property type="entry name" value="adh_short_C2"/>
    <property type="match status" value="1"/>
</dbReference>
<evidence type="ECO:0000256" key="2">
    <source>
        <dbReference type="ARBA" id="ARBA00023002"/>
    </source>
</evidence>
<dbReference type="InterPro" id="IPR036291">
    <property type="entry name" value="NAD(P)-bd_dom_sf"/>
</dbReference>